<dbReference type="EMBL" id="ACFT01000099">
    <property type="protein sequence ID" value="EEV25172.1"/>
    <property type="molecule type" value="Genomic_DNA"/>
</dbReference>
<organism evidence="6 7">
    <name type="scientific">Actinobacillus minor 202</name>
    <dbReference type="NCBI Taxonomy" id="591023"/>
    <lineage>
        <taxon>Bacteria</taxon>
        <taxon>Pseudomonadati</taxon>
        <taxon>Pseudomonadota</taxon>
        <taxon>Gammaproteobacteria</taxon>
        <taxon>Pasteurellales</taxon>
        <taxon>Pasteurellaceae</taxon>
        <taxon>Actinobacillus</taxon>
    </lineage>
</organism>
<dbReference type="InterPro" id="IPR000055">
    <property type="entry name" value="Restrct_endonuc_typeI_TRD"/>
</dbReference>
<comment type="similarity">
    <text evidence="1">Belongs to the type-I restriction system S methylase family.</text>
</comment>
<accession>A0ABM9YV23</accession>
<evidence type="ECO:0000313" key="7">
    <source>
        <dbReference type="Proteomes" id="UP000003394"/>
    </source>
</evidence>
<dbReference type="PANTHER" id="PTHR30408">
    <property type="entry name" value="TYPE-1 RESTRICTION ENZYME ECOKI SPECIFICITY PROTEIN"/>
    <property type="match status" value="1"/>
</dbReference>
<dbReference type="PANTHER" id="PTHR30408:SF12">
    <property type="entry name" value="TYPE I RESTRICTION ENZYME MJAVIII SPECIFICITY SUBUNIT"/>
    <property type="match status" value="1"/>
</dbReference>
<name>A0ABM9YV23_9PAST</name>
<reference evidence="6 7" key="1">
    <citation type="journal article" date="2010" name="Vet. Microbiol.">
        <title>Production of haemolysins by strains of the Actinobacillus minor/porcitonsillarum complex.</title>
        <authorList>
            <person name="Arya G."/>
            <person name="Niven D.F."/>
        </authorList>
    </citation>
    <scope>NUCLEOTIDE SEQUENCE [LARGE SCALE GENOMIC DNA]</scope>
    <source>
        <strain evidence="7">strain 202</strain>
    </source>
</reference>
<protein>
    <submittedName>
        <fullName evidence="6">Restriction modification system DNA specificity subunit</fullName>
    </submittedName>
</protein>
<evidence type="ECO:0000256" key="2">
    <source>
        <dbReference type="ARBA" id="ARBA00022747"/>
    </source>
</evidence>
<evidence type="ECO:0000256" key="4">
    <source>
        <dbReference type="SAM" id="Coils"/>
    </source>
</evidence>
<dbReference type="RefSeq" id="WP_005821027.1">
    <property type="nucleotide sequence ID" value="NZ_ACFT01000099.1"/>
</dbReference>
<dbReference type="Gene3D" id="1.10.287.1120">
    <property type="entry name" value="Bipartite methylase S protein"/>
    <property type="match status" value="1"/>
</dbReference>
<evidence type="ECO:0000256" key="1">
    <source>
        <dbReference type="ARBA" id="ARBA00010923"/>
    </source>
</evidence>
<evidence type="ECO:0000256" key="3">
    <source>
        <dbReference type="ARBA" id="ARBA00023125"/>
    </source>
</evidence>
<evidence type="ECO:0000313" key="6">
    <source>
        <dbReference type="EMBL" id="EEV25172.1"/>
    </source>
</evidence>
<sequence length="374" mass="42487">MKKLKDGWESVRLGDIAITVTSGSRDWAQYYSDTGAKFIRMTNLNRNGITLLLDDLKFVNVQSNSADVKRTSLQANDILISITAELGKIGFIPENFGEAYINQHTALIRIDPNKAHAKFIAYVLSSVAINKTINSLNDAGAKAGLNLPTIKALSLKLPSIEEQIQITETLSTWDNAIQTTEKLLENTRQQKKALMQKLLNGKDWEETKLQNLCKIVTGKKDVNEGNDKGIYPFFTCAKEHTYSDSYSFECEALLIAGNGVVGQTTYYKGKFEAYQRTYVLYEFKGINVQYLYQYIKWHLQKDIEREKQHGAMPYIKLGLLTDFVVKLPKSNEQQKIAEILSTADQEIETLQRKLECLKLEKGALMQRLLRDSYE</sequence>
<comment type="caution">
    <text evidence="6">The sequence shown here is derived from an EMBL/GenBank/DDBJ whole genome shotgun (WGS) entry which is preliminary data.</text>
</comment>
<proteinExistence type="inferred from homology"/>
<dbReference type="InterPro" id="IPR044946">
    <property type="entry name" value="Restrct_endonuc_typeI_TRD_sf"/>
</dbReference>
<keyword evidence="4" id="KW-0175">Coiled coil</keyword>
<feature type="coiled-coil region" evidence="4">
    <location>
        <begin position="340"/>
        <end position="367"/>
    </location>
</feature>
<dbReference type="Pfam" id="PF01420">
    <property type="entry name" value="Methylase_S"/>
    <property type="match status" value="2"/>
</dbReference>
<evidence type="ECO:0000259" key="5">
    <source>
        <dbReference type="Pfam" id="PF01420"/>
    </source>
</evidence>
<dbReference type="InterPro" id="IPR052021">
    <property type="entry name" value="Type-I_RS_S_subunit"/>
</dbReference>
<keyword evidence="3" id="KW-0238">DNA-binding</keyword>
<keyword evidence="2" id="KW-0680">Restriction system</keyword>
<gene>
    <name evidence="6" type="ORF">AM202_03090</name>
</gene>
<feature type="domain" description="Type I restriction modification DNA specificity" evidence="5">
    <location>
        <begin position="202"/>
        <end position="355"/>
    </location>
</feature>
<feature type="domain" description="Type I restriction modification DNA specificity" evidence="5">
    <location>
        <begin position="6"/>
        <end position="185"/>
    </location>
</feature>
<keyword evidence="7" id="KW-1185">Reference proteome</keyword>
<dbReference type="SUPFAM" id="SSF116734">
    <property type="entry name" value="DNA methylase specificity domain"/>
    <property type="match status" value="2"/>
</dbReference>
<dbReference type="Gene3D" id="3.90.220.20">
    <property type="entry name" value="DNA methylase specificity domains"/>
    <property type="match status" value="2"/>
</dbReference>
<dbReference type="Proteomes" id="UP000003394">
    <property type="component" value="Unassembled WGS sequence"/>
</dbReference>